<evidence type="ECO:0000256" key="28">
    <source>
        <dbReference type="ARBA" id="ARBA00049273"/>
    </source>
</evidence>
<evidence type="ECO:0000256" key="25">
    <source>
        <dbReference type="ARBA" id="ARBA00032584"/>
    </source>
</evidence>
<gene>
    <name evidence="35" type="primary">LOC103176796</name>
</gene>
<keyword evidence="20" id="KW-0325">Glycoprotein</keyword>
<evidence type="ECO:0000256" key="7">
    <source>
        <dbReference type="ARBA" id="ARBA00022475"/>
    </source>
</evidence>
<dbReference type="AlphaFoldDB" id="V9KDT2"/>
<evidence type="ECO:0000256" key="1">
    <source>
        <dbReference type="ARBA" id="ARBA00000716"/>
    </source>
</evidence>
<evidence type="ECO:0000256" key="30">
    <source>
        <dbReference type="SAM" id="MobiDB-lite"/>
    </source>
</evidence>
<comment type="catalytic activity">
    <reaction evidence="26">
        <text>neurotensin + H2O = neurotensin(1-10) + L-tyrosyl-L-isoleucyl-L-leucine</text>
        <dbReference type="Rhea" id="RHEA:71479"/>
        <dbReference type="ChEBI" id="CHEBI:15377"/>
        <dbReference type="ChEBI" id="CHEBI:147362"/>
        <dbReference type="ChEBI" id="CHEBI:190705"/>
        <dbReference type="ChEBI" id="CHEBI:190707"/>
    </reaction>
    <physiologicalReaction direction="left-to-right" evidence="26">
        <dbReference type="Rhea" id="RHEA:71480"/>
    </physiologicalReaction>
</comment>
<dbReference type="GeneTree" id="ENSGT00940000156745"/>
<evidence type="ECO:0000256" key="17">
    <source>
        <dbReference type="ARBA" id="ARBA00023049"/>
    </source>
</evidence>
<dbReference type="SUPFAM" id="SSF55486">
    <property type="entry name" value="Metalloproteases ('zincins'), catalytic domain"/>
    <property type="match status" value="1"/>
</dbReference>
<name>V9KDT2_CALMI</name>
<evidence type="ECO:0000256" key="10">
    <source>
        <dbReference type="ARBA" id="ARBA00022692"/>
    </source>
</evidence>
<keyword evidence="7" id="KW-1003">Cell membrane</keyword>
<dbReference type="Pfam" id="PF05649">
    <property type="entry name" value="Peptidase_M13_N"/>
    <property type="match status" value="1"/>
</dbReference>
<evidence type="ECO:0000313" key="35">
    <source>
        <dbReference type="Ensembl" id="ENSCMIP00000010867.1"/>
    </source>
</evidence>
<evidence type="ECO:0000256" key="19">
    <source>
        <dbReference type="ARBA" id="ARBA00023157"/>
    </source>
</evidence>
<keyword evidence="16 31" id="KW-1133">Transmembrane helix</keyword>
<reference evidence="35" key="4">
    <citation type="submission" date="2025-05" db="UniProtKB">
        <authorList>
            <consortium name="Ensembl"/>
        </authorList>
    </citation>
    <scope>IDENTIFICATION</scope>
</reference>
<dbReference type="Proteomes" id="UP000314986">
    <property type="component" value="Unassembled WGS sequence"/>
</dbReference>
<evidence type="ECO:0000256" key="2">
    <source>
        <dbReference type="ARBA" id="ARBA00001947"/>
    </source>
</evidence>
<accession>V9KDT2</accession>
<evidence type="ECO:0000256" key="11">
    <source>
        <dbReference type="ARBA" id="ARBA00022707"/>
    </source>
</evidence>
<keyword evidence="14" id="KW-0862">Zinc</keyword>
<evidence type="ECO:0000256" key="31">
    <source>
        <dbReference type="SAM" id="Phobius"/>
    </source>
</evidence>
<dbReference type="CDD" id="cd08662">
    <property type="entry name" value="M13"/>
    <property type="match status" value="1"/>
</dbReference>
<comment type="subcellular location">
    <subcellularLocation>
        <location evidence="3">Cell membrane</location>
        <topology evidence="3">Single-pass type II membrane protein</topology>
    </subcellularLocation>
</comment>
<comment type="catalytic activity">
    <reaction evidence="1">
        <text>Preferential cleavage of polypeptides between hydrophobic residues, particularly with Phe or Tyr at P1'.</text>
        <dbReference type="EC" id="3.4.24.11"/>
    </reaction>
</comment>
<dbReference type="OrthoDB" id="6475849at2759"/>
<evidence type="ECO:0000256" key="24">
    <source>
        <dbReference type="ARBA" id="ARBA00031486"/>
    </source>
</evidence>
<dbReference type="Ensembl" id="ENSCMIT00000011145.1">
    <property type="protein sequence ID" value="ENSCMIP00000010867.1"/>
    <property type="gene ID" value="ENSCMIG00000005621.1"/>
</dbReference>
<comment type="catalytic activity">
    <reaction evidence="29">
        <text>substance P + H2O = substance P(1-9) + L-Leu-L-Met-NH2</text>
        <dbReference type="Rhea" id="RHEA:71459"/>
        <dbReference type="ChEBI" id="CHEBI:15377"/>
        <dbReference type="ChEBI" id="CHEBI:190692"/>
        <dbReference type="ChEBI" id="CHEBI:190693"/>
        <dbReference type="ChEBI" id="CHEBI:190700"/>
    </reaction>
    <physiologicalReaction direction="left-to-right" evidence="29">
        <dbReference type="Rhea" id="RHEA:71460"/>
    </physiologicalReaction>
</comment>
<evidence type="ECO:0000256" key="15">
    <source>
        <dbReference type="ARBA" id="ARBA00022968"/>
    </source>
</evidence>
<keyword evidence="21" id="KW-0449">Lipoprotein</keyword>
<evidence type="ECO:0000256" key="21">
    <source>
        <dbReference type="ARBA" id="ARBA00023288"/>
    </source>
</evidence>
<evidence type="ECO:0000256" key="13">
    <source>
        <dbReference type="ARBA" id="ARBA00022801"/>
    </source>
</evidence>
<evidence type="ECO:0000313" key="36">
    <source>
        <dbReference type="Proteomes" id="UP000314986"/>
    </source>
</evidence>
<dbReference type="InterPro" id="IPR000718">
    <property type="entry name" value="Peptidase_M13"/>
</dbReference>
<dbReference type="KEGG" id="cmk:103176796"/>
<evidence type="ECO:0000256" key="8">
    <source>
        <dbReference type="ARBA" id="ARBA00022553"/>
    </source>
</evidence>
<dbReference type="Pfam" id="PF01431">
    <property type="entry name" value="Peptidase_M13"/>
    <property type="match status" value="1"/>
</dbReference>
<keyword evidence="36" id="KW-1185">Reference proteome</keyword>
<keyword evidence="11" id="KW-0519">Myristate</keyword>
<keyword evidence="19" id="KW-1015">Disulfide bond</keyword>
<evidence type="ECO:0000256" key="23">
    <source>
        <dbReference type="ARBA" id="ARBA00031362"/>
    </source>
</evidence>
<dbReference type="RefSeq" id="XP_007888816.1">
    <property type="nucleotide sequence ID" value="XM_007890625.2"/>
</dbReference>
<dbReference type="InterPro" id="IPR024079">
    <property type="entry name" value="MetalloPept_cat_dom_sf"/>
</dbReference>
<keyword evidence="12" id="KW-0479">Metal-binding</keyword>
<dbReference type="GeneID" id="103176796"/>
<comment type="catalytic activity">
    <reaction evidence="27">
        <text>substance P + H2O = substance P(1-7) + L-Phe-Gly-L-Leu-L-Met-NH2</text>
        <dbReference type="Rhea" id="RHEA:71467"/>
        <dbReference type="ChEBI" id="CHEBI:15377"/>
        <dbReference type="ChEBI" id="CHEBI:190692"/>
        <dbReference type="ChEBI" id="CHEBI:190695"/>
        <dbReference type="ChEBI" id="CHEBI:190698"/>
    </reaction>
    <physiologicalReaction direction="left-to-right" evidence="27">
        <dbReference type="Rhea" id="RHEA:71468"/>
    </physiologicalReaction>
</comment>
<dbReference type="OMA" id="RNHDAWY"/>
<proteinExistence type="evidence at transcript level"/>
<evidence type="ECO:0000256" key="4">
    <source>
        <dbReference type="ARBA" id="ARBA00007357"/>
    </source>
</evidence>
<keyword evidence="8" id="KW-0597">Phosphoprotein</keyword>
<organism evidence="34">
    <name type="scientific">Callorhinchus milii</name>
    <name type="common">Ghost shark</name>
    <dbReference type="NCBI Taxonomy" id="7868"/>
    <lineage>
        <taxon>Eukaryota</taxon>
        <taxon>Metazoa</taxon>
        <taxon>Chordata</taxon>
        <taxon>Craniata</taxon>
        <taxon>Vertebrata</taxon>
        <taxon>Chondrichthyes</taxon>
        <taxon>Holocephali</taxon>
        <taxon>Chimaeriformes</taxon>
        <taxon>Callorhinchidae</taxon>
        <taxon>Callorhinchus</taxon>
    </lineage>
</organism>
<dbReference type="PANTHER" id="PTHR11733">
    <property type="entry name" value="ZINC METALLOPROTEASE FAMILY M13 NEPRILYSIN-RELATED"/>
    <property type="match status" value="1"/>
</dbReference>
<dbReference type="InterPro" id="IPR018497">
    <property type="entry name" value="Peptidase_M13_C"/>
</dbReference>
<evidence type="ECO:0000259" key="32">
    <source>
        <dbReference type="Pfam" id="PF01431"/>
    </source>
</evidence>
<evidence type="ECO:0000256" key="6">
    <source>
        <dbReference type="ARBA" id="ARBA00022077"/>
    </source>
</evidence>
<dbReference type="Gene3D" id="1.10.1380.10">
    <property type="entry name" value="Neutral endopeptidase , domain2"/>
    <property type="match status" value="1"/>
</dbReference>
<evidence type="ECO:0000256" key="5">
    <source>
        <dbReference type="ARBA" id="ARBA00012521"/>
    </source>
</evidence>
<keyword evidence="10 31" id="KW-0812">Transmembrane</keyword>
<dbReference type="InterPro" id="IPR042089">
    <property type="entry name" value="Peptidase_M13_dom_2"/>
</dbReference>
<evidence type="ECO:0000259" key="33">
    <source>
        <dbReference type="Pfam" id="PF05649"/>
    </source>
</evidence>
<evidence type="ECO:0000256" key="22">
    <source>
        <dbReference type="ARBA" id="ARBA00031127"/>
    </source>
</evidence>
<evidence type="ECO:0000256" key="20">
    <source>
        <dbReference type="ARBA" id="ARBA00023180"/>
    </source>
</evidence>
<dbReference type="RefSeq" id="XP_042194936.1">
    <property type="nucleotide sequence ID" value="XM_042339002.1"/>
</dbReference>
<dbReference type="MEROPS" id="M13.001"/>
<protein>
    <recommendedName>
        <fullName evidence="6">Neprilysin</fullName>
        <ecNumber evidence="5">3.4.24.11</ecNumber>
    </recommendedName>
    <alternativeName>
        <fullName evidence="25">Atriopeptidase</fullName>
    </alternativeName>
    <alternativeName>
        <fullName evidence="23">Enkephalinase</fullName>
    </alternativeName>
    <alternativeName>
        <fullName evidence="22">Neutral endopeptidase 24.11</fullName>
    </alternativeName>
    <alternativeName>
        <fullName evidence="24">Skin fibroblast elastase</fullName>
    </alternativeName>
</protein>
<dbReference type="PANTHER" id="PTHR11733:SF114">
    <property type="entry name" value="NEPRILYSIN"/>
    <property type="match status" value="1"/>
</dbReference>
<dbReference type="RefSeq" id="XP_007888774.1">
    <property type="nucleotide sequence ID" value="XM_007890583.2"/>
</dbReference>
<reference evidence="34 36" key="3">
    <citation type="journal article" date="2014" name="Nature">
        <title>Elephant shark genome provides unique insights into gnathostome evolution.</title>
        <authorList>
            <consortium name="International Elephant Shark Genome Sequencing Consortium"/>
            <person name="Venkatesh B."/>
            <person name="Lee A.P."/>
            <person name="Ravi V."/>
            <person name="Maurya A.K."/>
            <person name="Lian M.M."/>
            <person name="Swann J.B."/>
            <person name="Ohta Y."/>
            <person name="Flajnik M.F."/>
            <person name="Sutoh Y."/>
            <person name="Kasahara M."/>
            <person name="Hoon S."/>
            <person name="Gangu V."/>
            <person name="Roy S.W."/>
            <person name="Irimia M."/>
            <person name="Korzh V."/>
            <person name="Kondrychyn I."/>
            <person name="Lim Z.W."/>
            <person name="Tay B.H."/>
            <person name="Tohari S."/>
            <person name="Kong K.W."/>
            <person name="Ho S."/>
            <person name="Lorente-Galdos B."/>
            <person name="Quilez J."/>
            <person name="Marques-Bonet T."/>
            <person name="Raney B.J."/>
            <person name="Ingham P.W."/>
            <person name="Tay A."/>
            <person name="Hillier L.W."/>
            <person name="Minx P."/>
            <person name="Boehm T."/>
            <person name="Wilson R.K."/>
            <person name="Brenner S."/>
            <person name="Warren W.C."/>
        </authorList>
    </citation>
    <scope>NUCLEOTIDE SEQUENCE</scope>
    <source>
        <tissue evidence="34">Testis</tissue>
    </source>
</reference>
<dbReference type="STRING" id="7868.ENSCMIP00000010867"/>
<evidence type="ECO:0000256" key="16">
    <source>
        <dbReference type="ARBA" id="ARBA00022989"/>
    </source>
</evidence>
<feature type="region of interest" description="Disordered" evidence="30">
    <location>
        <begin position="1"/>
        <end position="22"/>
    </location>
</feature>
<feature type="domain" description="Peptidase M13 N-terminal" evidence="33">
    <location>
        <begin position="80"/>
        <end position="484"/>
    </location>
</feature>
<comment type="catalytic activity">
    <reaction evidence="28">
        <text>neurotensin + H2O = neurotensin(1-11) + L-isoleucyl-L-leucine</text>
        <dbReference type="Rhea" id="RHEA:71475"/>
        <dbReference type="ChEBI" id="CHEBI:15377"/>
        <dbReference type="ChEBI" id="CHEBI:147362"/>
        <dbReference type="ChEBI" id="CHEBI:190704"/>
        <dbReference type="ChEBI" id="CHEBI:190706"/>
    </reaction>
    <physiologicalReaction direction="left-to-right" evidence="28">
        <dbReference type="Rhea" id="RHEA:71476"/>
    </physiologicalReaction>
</comment>
<evidence type="ECO:0000256" key="26">
    <source>
        <dbReference type="ARBA" id="ARBA00047638"/>
    </source>
</evidence>
<dbReference type="GO" id="GO:0016485">
    <property type="term" value="P:protein processing"/>
    <property type="evidence" value="ECO:0007669"/>
    <property type="project" value="TreeGrafter"/>
</dbReference>
<dbReference type="EMBL" id="JW863378">
    <property type="protein sequence ID" value="AFO95895.1"/>
    <property type="molecule type" value="mRNA"/>
</dbReference>
<dbReference type="Gene3D" id="3.40.390.10">
    <property type="entry name" value="Collagenase (Catalytic Domain)"/>
    <property type="match status" value="1"/>
</dbReference>
<keyword evidence="18 31" id="KW-0472">Membrane</keyword>
<dbReference type="GO" id="GO:0005886">
    <property type="term" value="C:plasma membrane"/>
    <property type="evidence" value="ECO:0007669"/>
    <property type="project" value="UniProtKB-SubCell"/>
</dbReference>
<keyword evidence="15" id="KW-0735">Signal-anchor</keyword>
<evidence type="ECO:0000256" key="27">
    <source>
        <dbReference type="ARBA" id="ARBA00048093"/>
    </source>
</evidence>
<evidence type="ECO:0000256" key="14">
    <source>
        <dbReference type="ARBA" id="ARBA00022833"/>
    </source>
</evidence>
<evidence type="ECO:0000313" key="34">
    <source>
        <dbReference type="EMBL" id="AFO95895.1"/>
    </source>
</evidence>
<comment type="similarity">
    <text evidence="4">Belongs to the peptidase M13 family.</text>
</comment>
<dbReference type="EC" id="3.4.24.11" evidence="5"/>
<comment type="cofactor">
    <cofactor evidence="2">
        <name>Zn(2+)</name>
        <dbReference type="ChEBI" id="CHEBI:29105"/>
    </cofactor>
</comment>
<keyword evidence="17" id="KW-0482">Metalloprotease</keyword>
<dbReference type="RefSeq" id="XP_007888773.1">
    <property type="nucleotide sequence ID" value="XM_007890582.2"/>
</dbReference>
<dbReference type="GO" id="GO:0097242">
    <property type="term" value="P:amyloid-beta clearance"/>
    <property type="evidence" value="ECO:0007669"/>
    <property type="project" value="TreeGrafter"/>
</dbReference>
<keyword evidence="9" id="KW-0645">Protease</keyword>
<evidence type="ECO:0000256" key="29">
    <source>
        <dbReference type="ARBA" id="ARBA00049470"/>
    </source>
</evidence>
<dbReference type="GO" id="GO:0046872">
    <property type="term" value="F:metal ion binding"/>
    <property type="evidence" value="ECO:0007669"/>
    <property type="project" value="UniProtKB-KW"/>
</dbReference>
<evidence type="ECO:0000256" key="18">
    <source>
        <dbReference type="ARBA" id="ARBA00023136"/>
    </source>
</evidence>
<feature type="compositionally biased region" description="Basic and acidic residues" evidence="30">
    <location>
        <begin position="1"/>
        <end position="15"/>
    </location>
</feature>
<feature type="transmembrane region" description="Helical" evidence="31">
    <location>
        <begin position="30"/>
        <end position="51"/>
    </location>
</feature>
<evidence type="ECO:0000256" key="9">
    <source>
        <dbReference type="ARBA" id="ARBA00022670"/>
    </source>
</evidence>
<feature type="domain" description="Peptidase M13 C-terminal" evidence="32">
    <location>
        <begin position="543"/>
        <end position="749"/>
    </location>
</feature>
<evidence type="ECO:0000256" key="3">
    <source>
        <dbReference type="ARBA" id="ARBA00004401"/>
    </source>
</evidence>
<dbReference type="PROSITE" id="PS51885">
    <property type="entry name" value="NEPRILYSIN"/>
    <property type="match status" value="1"/>
</dbReference>
<keyword evidence="13" id="KW-0378">Hydrolase</keyword>
<sequence length="750" mass="85458">MDKSESEMDIVDRNAPKSKKSLSPWSSLEIGLTAIIILLLIVVVTLIALYATSKDDVCQTPMCISAAARILESLDSRVDPCENFYQYACGGWLKKYIIPETKSHYSTFHVLRGELEVVLKDVLEMPDNGEPEAIRKAKTLYKSCTNQTAIESKGGEPLLALLEDVFDWPVASDDWDTKHGGNWTFEKAIGKLNRKYGKRYLVDVFVGTDDKNSNAYILHIDQPSLGLPSQDYYVCTGVYEQACKAYLAFMIKVVKQVRKDRGLNASESVIKAEMIRVMDLEKEIANAKTREEDRNDPNKLYHKMSLSTVSSNLSLEINGKPFDWRGFINEIMSAVPLEVSMEEPVVVYAPEYFVKLAPVLKKYTPREIHNYVIWRQVMGFINSLSSAYRETRVAYRKALYGTTSESAVWRSCVNYVNNNMDKAVGRLYVEQTFSAESKDMVEEIIEQIRQVFIQTLGDLSWMDQETKDRAAEKARGINPRVGYPTFLKDDDKLNAEYKDLDFKEDEYFENILKQLLFVQRKNLKELRKKVDKEKWLSGVAVINAFYSTNRNQIVFPAGILQPPFFGKGQTAPLNFGAIGMVIGHEITHGFDNNGRNFDMEGNLFKWWSGQSAKKFNELSRCMVSKYSNFSWDLANGQMLSGINTLGENIADNGGIRQAYKAYQSYIKKNGIDSLLPGLSLNHEQLFFVNFAQVWCGTYRPEYALNTIKTDMHSPGNFRVIGSLQNFEAFSNAFHCQKNANMNPQKKCRVW</sequence>
<dbReference type="InterPro" id="IPR008753">
    <property type="entry name" value="Peptidase_M13_N"/>
</dbReference>
<reference evidence="36" key="2">
    <citation type="journal article" date="2007" name="PLoS Biol.">
        <title>Survey sequencing and comparative analysis of the elephant shark (Callorhinchus milii) genome.</title>
        <authorList>
            <person name="Venkatesh B."/>
            <person name="Kirkness E.F."/>
            <person name="Loh Y.H."/>
            <person name="Halpern A.L."/>
            <person name="Lee A.P."/>
            <person name="Johnson J."/>
            <person name="Dandona N."/>
            <person name="Viswanathan L.D."/>
            <person name="Tay A."/>
            <person name="Venter J.C."/>
            <person name="Strausberg R.L."/>
            <person name="Brenner S."/>
        </authorList>
    </citation>
    <scope>NUCLEOTIDE SEQUENCE [LARGE SCALE GENOMIC DNA]</scope>
</reference>
<reference evidence="36" key="1">
    <citation type="journal article" date="2006" name="Science">
        <title>Ancient noncoding elements conserved in the human genome.</title>
        <authorList>
            <person name="Venkatesh B."/>
            <person name="Kirkness E.F."/>
            <person name="Loh Y.H."/>
            <person name="Halpern A.L."/>
            <person name="Lee A.P."/>
            <person name="Johnson J."/>
            <person name="Dandona N."/>
            <person name="Viswanathan L.D."/>
            <person name="Tay A."/>
            <person name="Venter J.C."/>
            <person name="Strausberg R.L."/>
            <person name="Brenner S."/>
        </authorList>
    </citation>
    <scope>NUCLEOTIDE SEQUENCE [LARGE SCALE GENOMIC DNA]</scope>
</reference>
<evidence type="ECO:0000256" key="12">
    <source>
        <dbReference type="ARBA" id="ARBA00022723"/>
    </source>
</evidence>
<dbReference type="GO" id="GO:0004222">
    <property type="term" value="F:metalloendopeptidase activity"/>
    <property type="evidence" value="ECO:0007669"/>
    <property type="project" value="UniProtKB-EC"/>
</dbReference>
<dbReference type="PRINTS" id="PR00786">
    <property type="entry name" value="NEPRILYSIN"/>
</dbReference>